<gene>
    <name evidence="2" type="ORF">PR048_003279</name>
</gene>
<dbReference type="Proteomes" id="UP001159363">
    <property type="component" value="Chromosome 1"/>
</dbReference>
<evidence type="ECO:0000313" key="2">
    <source>
        <dbReference type="EMBL" id="KAJ8897922.1"/>
    </source>
</evidence>
<organism evidence="2 3">
    <name type="scientific">Dryococelus australis</name>
    <dbReference type="NCBI Taxonomy" id="614101"/>
    <lineage>
        <taxon>Eukaryota</taxon>
        <taxon>Metazoa</taxon>
        <taxon>Ecdysozoa</taxon>
        <taxon>Arthropoda</taxon>
        <taxon>Hexapoda</taxon>
        <taxon>Insecta</taxon>
        <taxon>Pterygota</taxon>
        <taxon>Neoptera</taxon>
        <taxon>Polyneoptera</taxon>
        <taxon>Phasmatodea</taxon>
        <taxon>Verophasmatodea</taxon>
        <taxon>Anareolatae</taxon>
        <taxon>Phasmatidae</taxon>
        <taxon>Eurycanthinae</taxon>
        <taxon>Dryococelus</taxon>
    </lineage>
</organism>
<dbReference type="Pfam" id="PF05699">
    <property type="entry name" value="Dimer_Tnp_hAT"/>
    <property type="match status" value="1"/>
</dbReference>
<dbReference type="PANTHER" id="PTHR45749">
    <property type="match status" value="1"/>
</dbReference>
<feature type="domain" description="HAT C-terminal dimerisation" evidence="1">
    <location>
        <begin position="8"/>
        <end position="76"/>
    </location>
</feature>
<dbReference type="InterPro" id="IPR008906">
    <property type="entry name" value="HATC_C_dom"/>
</dbReference>
<comment type="caution">
    <text evidence="2">The sequence shown here is derived from an EMBL/GenBank/DDBJ whole genome shotgun (WGS) entry which is preliminary data.</text>
</comment>
<name>A0ABQ9IN48_9NEOP</name>
<evidence type="ECO:0000313" key="3">
    <source>
        <dbReference type="Proteomes" id="UP001159363"/>
    </source>
</evidence>
<proteinExistence type="predicted"/>
<dbReference type="PANTHER" id="PTHR45749:SF35">
    <property type="entry name" value="AC-LIKE TRANSPOSASE-RELATED"/>
    <property type="match status" value="1"/>
</dbReference>
<evidence type="ECO:0000259" key="1">
    <source>
        <dbReference type="Pfam" id="PF05699"/>
    </source>
</evidence>
<sequence length="90" mass="10248">MKLKPLQLLNRLKELKLDSLFPNACIAIRVFCTIPVTVAEAERTFSKMKVIINIHRSTMSQERMTALILLAIESDLAKTINFDDIINNFA</sequence>
<keyword evidence="3" id="KW-1185">Reference proteome</keyword>
<reference evidence="2 3" key="1">
    <citation type="submission" date="2023-02" db="EMBL/GenBank/DDBJ databases">
        <title>LHISI_Scaffold_Assembly.</title>
        <authorList>
            <person name="Stuart O.P."/>
            <person name="Cleave R."/>
            <person name="Magrath M.J.L."/>
            <person name="Mikheyev A.S."/>
        </authorList>
    </citation>
    <scope>NUCLEOTIDE SEQUENCE [LARGE SCALE GENOMIC DNA]</scope>
    <source>
        <strain evidence="2">Daus_M_001</strain>
        <tissue evidence="2">Leg muscle</tissue>
    </source>
</reference>
<accession>A0ABQ9IN48</accession>
<dbReference type="EMBL" id="JARBHB010000001">
    <property type="protein sequence ID" value="KAJ8897922.1"/>
    <property type="molecule type" value="Genomic_DNA"/>
</dbReference>
<protein>
    <recommendedName>
        <fullName evidence="1">HAT C-terminal dimerisation domain-containing protein</fullName>
    </recommendedName>
</protein>